<sequence>CLGCGIIGLSRVAGLAHHRGDRDHPAEPRFHHRLGGGADQAEGGLKVDADHLIPLVVLHPHRQIVAGDAGVVDEDVELAAQ</sequence>
<name>A0A699XPF5_TANCI</name>
<gene>
    <name evidence="2" type="ORF">Tci_932129</name>
</gene>
<feature type="compositionally biased region" description="Basic and acidic residues" evidence="1">
    <location>
        <begin position="18"/>
        <end position="29"/>
    </location>
</feature>
<evidence type="ECO:0000313" key="2">
    <source>
        <dbReference type="EMBL" id="GFD60160.1"/>
    </source>
</evidence>
<feature type="non-terminal residue" evidence="2">
    <location>
        <position position="1"/>
    </location>
</feature>
<comment type="caution">
    <text evidence="2">The sequence shown here is derived from an EMBL/GenBank/DDBJ whole genome shotgun (WGS) entry which is preliminary data.</text>
</comment>
<evidence type="ECO:0000256" key="1">
    <source>
        <dbReference type="SAM" id="MobiDB-lite"/>
    </source>
</evidence>
<feature type="non-terminal residue" evidence="2">
    <location>
        <position position="81"/>
    </location>
</feature>
<dbReference type="AlphaFoldDB" id="A0A699XPF5"/>
<proteinExistence type="predicted"/>
<accession>A0A699XPF5</accession>
<reference evidence="2" key="1">
    <citation type="journal article" date="2019" name="Sci. Rep.">
        <title>Draft genome of Tanacetum cinerariifolium, the natural source of mosquito coil.</title>
        <authorList>
            <person name="Yamashiro T."/>
            <person name="Shiraishi A."/>
            <person name="Satake H."/>
            <person name="Nakayama K."/>
        </authorList>
    </citation>
    <scope>NUCLEOTIDE SEQUENCE</scope>
</reference>
<protein>
    <submittedName>
        <fullName evidence="2">Uncharacterized protein</fullName>
    </submittedName>
</protein>
<feature type="region of interest" description="Disordered" evidence="1">
    <location>
        <begin position="17"/>
        <end position="38"/>
    </location>
</feature>
<organism evidence="2">
    <name type="scientific">Tanacetum cinerariifolium</name>
    <name type="common">Dalmatian daisy</name>
    <name type="synonym">Chrysanthemum cinerariifolium</name>
    <dbReference type="NCBI Taxonomy" id="118510"/>
    <lineage>
        <taxon>Eukaryota</taxon>
        <taxon>Viridiplantae</taxon>
        <taxon>Streptophyta</taxon>
        <taxon>Embryophyta</taxon>
        <taxon>Tracheophyta</taxon>
        <taxon>Spermatophyta</taxon>
        <taxon>Magnoliopsida</taxon>
        <taxon>eudicotyledons</taxon>
        <taxon>Gunneridae</taxon>
        <taxon>Pentapetalae</taxon>
        <taxon>asterids</taxon>
        <taxon>campanulids</taxon>
        <taxon>Asterales</taxon>
        <taxon>Asteraceae</taxon>
        <taxon>Asteroideae</taxon>
        <taxon>Anthemideae</taxon>
        <taxon>Anthemidinae</taxon>
        <taxon>Tanacetum</taxon>
    </lineage>
</organism>
<dbReference type="EMBL" id="BKCJ011874242">
    <property type="protein sequence ID" value="GFD60160.1"/>
    <property type="molecule type" value="Genomic_DNA"/>
</dbReference>